<dbReference type="NCBIfam" id="NF003816">
    <property type="entry name" value="PRK05406.1-5"/>
    <property type="match status" value="1"/>
</dbReference>
<dbReference type="InterPro" id="IPR011330">
    <property type="entry name" value="Glyco_hydro/deAcase_b/a-brl"/>
</dbReference>
<name>A0A5D5AHJ6_9EURY</name>
<reference evidence="1 2" key="1">
    <citation type="submission" date="2019-08" db="EMBL/GenBank/DDBJ databases">
        <title>Archaea genome.</title>
        <authorList>
            <person name="Kajale S."/>
            <person name="Shouche Y."/>
            <person name="Deshpande N."/>
            <person name="Sharma A."/>
        </authorList>
    </citation>
    <scope>NUCLEOTIDE SEQUENCE [LARGE SCALE GENOMIC DNA]</scope>
    <source>
        <strain evidence="1 2">ESP3B_9</strain>
    </source>
</reference>
<dbReference type="InterPro" id="IPR005501">
    <property type="entry name" value="LamB/YcsF/PxpA-like"/>
</dbReference>
<evidence type="ECO:0000313" key="1">
    <source>
        <dbReference type="EMBL" id="TYT60403.1"/>
    </source>
</evidence>
<accession>A0A5D5AHJ6</accession>
<dbReference type="SUPFAM" id="SSF88713">
    <property type="entry name" value="Glycoside hydrolase/deacetylase"/>
    <property type="match status" value="1"/>
</dbReference>
<organism evidence="1 2">
    <name type="scientific">Natrialba swarupiae</name>
    <dbReference type="NCBI Taxonomy" id="2448032"/>
    <lineage>
        <taxon>Archaea</taxon>
        <taxon>Methanobacteriati</taxon>
        <taxon>Methanobacteriota</taxon>
        <taxon>Stenosarchaea group</taxon>
        <taxon>Halobacteria</taxon>
        <taxon>Halobacteriales</taxon>
        <taxon>Natrialbaceae</taxon>
        <taxon>Natrialba</taxon>
    </lineage>
</organism>
<dbReference type="Pfam" id="PF03746">
    <property type="entry name" value="LamB_YcsF"/>
    <property type="match status" value="1"/>
</dbReference>
<proteinExistence type="predicted"/>
<keyword evidence="2" id="KW-1185">Reference proteome</keyword>
<dbReference type="CDD" id="cd10787">
    <property type="entry name" value="LamB_YcsF_like"/>
    <property type="match status" value="1"/>
</dbReference>
<dbReference type="Proteomes" id="UP000324104">
    <property type="component" value="Unassembled WGS sequence"/>
</dbReference>
<protein>
    <submittedName>
        <fullName evidence="1">LamB/YcsF family protein</fullName>
    </submittedName>
</protein>
<gene>
    <name evidence="1" type="ORF">FYC77_19010</name>
</gene>
<evidence type="ECO:0000313" key="2">
    <source>
        <dbReference type="Proteomes" id="UP000324104"/>
    </source>
</evidence>
<dbReference type="AlphaFoldDB" id="A0A5D5AHJ6"/>
<dbReference type="GO" id="GO:0005975">
    <property type="term" value="P:carbohydrate metabolic process"/>
    <property type="evidence" value="ECO:0007669"/>
    <property type="project" value="InterPro"/>
</dbReference>
<sequence length="256" mass="28035">MPTIDINCDMGESFGNWTMGNDEAVMPYITSANIAGGFHAGDPHVMRETVELAAEHDVGIGIHPGFPDKMGFGRRTIDATPEEVRDYVVYQLGALTAFAQRHGVTVEHVKPHGAMYSMLSESPDHARAVMDGMLEVDEELVYLATDMHIYEVAQEVDGVTAVFEGYVDLDYRADRSLIVEQQLEDRDPELVADRFVSIATDGVVEAANGEEIDVPADSICIHGDNPNAVEILEAIHDRLEDHDIKLASLPDVVNSS</sequence>
<dbReference type="PANTHER" id="PTHR30292:SF0">
    <property type="entry name" value="5-OXOPROLINASE SUBUNIT A"/>
    <property type="match status" value="1"/>
</dbReference>
<dbReference type="NCBIfam" id="NF003814">
    <property type="entry name" value="PRK05406.1-3"/>
    <property type="match status" value="1"/>
</dbReference>
<dbReference type="Gene3D" id="3.20.20.370">
    <property type="entry name" value="Glycoside hydrolase/deacetylase"/>
    <property type="match status" value="1"/>
</dbReference>
<dbReference type="EMBL" id="VTAW01000045">
    <property type="protein sequence ID" value="TYT60403.1"/>
    <property type="molecule type" value="Genomic_DNA"/>
</dbReference>
<dbReference type="PANTHER" id="PTHR30292">
    <property type="entry name" value="UNCHARACTERIZED PROTEIN YBGL-RELATED"/>
    <property type="match status" value="1"/>
</dbReference>
<dbReference type="RefSeq" id="WP_149083076.1">
    <property type="nucleotide sequence ID" value="NZ_VTAW01000045.1"/>
</dbReference>
<comment type="caution">
    <text evidence="1">The sequence shown here is derived from an EMBL/GenBank/DDBJ whole genome shotgun (WGS) entry which is preliminary data.</text>
</comment>